<proteinExistence type="predicted"/>
<gene>
    <name evidence="1" type="ORF">I4F81_003518</name>
</gene>
<organism evidence="1 2">
    <name type="scientific">Pyropia yezoensis</name>
    <name type="common">Susabi-nori</name>
    <name type="synonym">Porphyra yezoensis</name>
    <dbReference type="NCBI Taxonomy" id="2788"/>
    <lineage>
        <taxon>Eukaryota</taxon>
        <taxon>Rhodophyta</taxon>
        <taxon>Bangiophyceae</taxon>
        <taxon>Bangiales</taxon>
        <taxon>Bangiaceae</taxon>
        <taxon>Pyropia</taxon>
    </lineage>
</organism>
<dbReference type="EMBL" id="CM020618">
    <property type="protein sequence ID" value="KAK1860932.1"/>
    <property type="molecule type" value="Genomic_DNA"/>
</dbReference>
<keyword evidence="2" id="KW-1185">Reference proteome</keyword>
<evidence type="ECO:0000313" key="1">
    <source>
        <dbReference type="EMBL" id="KAK1860932.1"/>
    </source>
</evidence>
<name>A0ACC3BST1_PYRYE</name>
<reference evidence="1" key="1">
    <citation type="submission" date="2019-11" db="EMBL/GenBank/DDBJ databases">
        <title>Nori genome reveals adaptations in red seaweeds to the harsh intertidal environment.</title>
        <authorList>
            <person name="Wang D."/>
            <person name="Mao Y."/>
        </authorList>
    </citation>
    <scope>NUCLEOTIDE SEQUENCE</scope>
    <source>
        <tissue evidence="1">Gametophyte</tissue>
    </source>
</reference>
<dbReference type="Proteomes" id="UP000798662">
    <property type="component" value="Chromosome 1"/>
</dbReference>
<evidence type="ECO:0000313" key="2">
    <source>
        <dbReference type="Proteomes" id="UP000798662"/>
    </source>
</evidence>
<protein>
    <submittedName>
        <fullName evidence="1">Uncharacterized protein</fullName>
    </submittedName>
</protein>
<accession>A0ACC3BST1</accession>
<sequence length="775" mass="76767">MGLPVTAAATPQPPAAPTASAASVGAAAAMAAAAPLDVPAALPPTRAASVTYPAAGLPPSSPFPADPSPRGPLSAAAGELPLLDPTALATALAHTQHPLRTSLFSLFRTHPAFRLVSGGSTAAARARTAARIDAVAAAGALTGTLTVSGSAGRSRLDAVSECLASVDYSAAIGLGVHAGLFASAVAGLGSAAQAATWAPRIEGMAPEWRGCFALTELGHGSDARGVETTAVWVRHAPGGGDGGGYILDTPGEAAQKYWIGGAAAVARWAVVFAQLYTPPVGEGNVTGSSLPALVTGRGVHRGIHAFLVRIRTNRGAVVPTVTTADCGAKGGLNGVDNGRLWFDATPLPADALLCRHATVSPTGVYTCDLPGEDAVFATAMAALTGGRAGIAASAAAGARVAAAIAVRYGLRRRAFVPPASAAAALTDGGDGAVAPVAPSAAVRLIDWPGWRLRVVPVVAWTVVYGLATAAVKEMGYAAADGAPGQGGAAAWGGLHTLTSAVKAGVTEGVVAGFQTVREALGGQGFKAENRVVCMRADWDVALTFEGDNYVLYQQVAKACVAAYSRGIRSGTFPPPLAHLNTPSPPLPLPPPPPATAASVPWALTALAAAQRVLLGRLVADMAATATTERRRAPASTPAEARAAAAAAAWAAAAAHQDAAADVAGLHIRHTLLSLAAAHTAAAPSVAAGLRPALRVLAGVAAAAAVDADTAVVRAGVLDGAGAAAVRSGLRAAADAVAGAAGGEWLGGVADGMGVPDWLLAPVAFDMVAHNSRARL</sequence>
<comment type="caution">
    <text evidence="1">The sequence shown here is derived from an EMBL/GenBank/DDBJ whole genome shotgun (WGS) entry which is preliminary data.</text>
</comment>